<comment type="caution">
    <text evidence="1">The sequence shown here is derived from an EMBL/GenBank/DDBJ whole genome shotgun (WGS) entry which is preliminary data.</text>
</comment>
<protein>
    <submittedName>
        <fullName evidence="1">Uncharacterized protein</fullName>
    </submittedName>
</protein>
<name>A0AAD4Q664_9EURO</name>
<dbReference type="RefSeq" id="XP_046077663.1">
    <property type="nucleotide sequence ID" value="XM_046214772.1"/>
</dbReference>
<reference evidence="1" key="1">
    <citation type="submission" date="2021-12" db="EMBL/GenBank/DDBJ databases">
        <title>Convergent genome expansion in fungi linked to evolution of root-endophyte symbiosis.</title>
        <authorList>
            <consortium name="DOE Joint Genome Institute"/>
            <person name="Ke Y.-H."/>
            <person name="Bonito G."/>
            <person name="Liao H.-L."/>
            <person name="Looney B."/>
            <person name="Rojas-Flechas A."/>
            <person name="Nash J."/>
            <person name="Hameed K."/>
            <person name="Schadt C."/>
            <person name="Martin F."/>
            <person name="Crous P.W."/>
            <person name="Miettinen O."/>
            <person name="Magnuson J.K."/>
            <person name="Labbe J."/>
            <person name="Jacobson D."/>
            <person name="Doktycz M.J."/>
            <person name="Veneault-Fourrey C."/>
            <person name="Kuo A."/>
            <person name="Mondo S."/>
            <person name="Calhoun S."/>
            <person name="Riley R."/>
            <person name="Ohm R."/>
            <person name="LaButti K."/>
            <person name="Andreopoulos B."/>
            <person name="Pangilinan J."/>
            <person name="Nolan M."/>
            <person name="Tritt A."/>
            <person name="Clum A."/>
            <person name="Lipzen A."/>
            <person name="Daum C."/>
            <person name="Barry K."/>
            <person name="Grigoriev I.V."/>
            <person name="Vilgalys R."/>
        </authorList>
    </citation>
    <scope>NUCLEOTIDE SEQUENCE</scope>
    <source>
        <strain evidence="1">PMI_201</strain>
    </source>
</reference>
<proteinExistence type="predicted"/>
<evidence type="ECO:0000313" key="1">
    <source>
        <dbReference type="EMBL" id="KAH8705042.1"/>
    </source>
</evidence>
<dbReference type="AlphaFoldDB" id="A0AAD4Q664"/>
<evidence type="ECO:0000313" key="2">
    <source>
        <dbReference type="Proteomes" id="UP001201262"/>
    </source>
</evidence>
<sequence>MHSSRPLNSLLLTYLSRYIFLQIFFANFPSLFATEIPQHSVNLRSKDAKFHLQRKVLQLTVAWHQSTGQSPCYVPEV</sequence>
<accession>A0AAD4Q664</accession>
<keyword evidence="2" id="KW-1185">Reference proteome</keyword>
<dbReference type="GeneID" id="70245059"/>
<dbReference type="Proteomes" id="UP001201262">
    <property type="component" value="Unassembled WGS sequence"/>
</dbReference>
<gene>
    <name evidence="1" type="ORF">BGW36DRAFT_366704</name>
</gene>
<dbReference type="EMBL" id="JAJTJA010000001">
    <property type="protein sequence ID" value="KAH8705042.1"/>
    <property type="molecule type" value="Genomic_DNA"/>
</dbReference>
<organism evidence="1 2">
    <name type="scientific">Talaromyces proteolyticus</name>
    <dbReference type="NCBI Taxonomy" id="1131652"/>
    <lineage>
        <taxon>Eukaryota</taxon>
        <taxon>Fungi</taxon>
        <taxon>Dikarya</taxon>
        <taxon>Ascomycota</taxon>
        <taxon>Pezizomycotina</taxon>
        <taxon>Eurotiomycetes</taxon>
        <taxon>Eurotiomycetidae</taxon>
        <taxon>Eurotiales</taxon>
        <taxon>Trichocomaceae</taxon>
        <taxon>Talaromyces</taxon>
        <taxon>Talaromyces sect. Bacilispori</taxon>
    </lineage>
</organism>